<gene>
    <name evidence="1" type="ORF">chiPu_0026226</name>
</gene>
<sequence length="54" mass="6035">AFEYSYQSTAVLAVARGSRAETFNCSLQPIMMKMKQGYGCVSWNSHPLDSWTGQ</sequence>
<dbReference type="Proteomes" id="UP000287033">
    <property type="component" value="Unassembled WGS sequence"/>
</dbReference>
<accession>A0A401TIF8</accession>
<feature type="non-terminal residue" evidence="1">
    <location>
        <position position="1"/>
    </location>
</feature>
<evidence type="ECO:0000313" key="1">
    <source>
        <dbReference type="EMBL" id="GCC42408.1"/>
    </source>
</evidence>
<evidence type="ECO:0000313" key="2">
    <source>
        <dbReference type="Proteomes" id="UP000287033"/>
    </source>
</evidence>
<comment type="caution">
    <text evidence="1">The sequence shown here is derived from an EMBL/GenBank/DDBJ whole genome shotgun (WGS) entry which is preliminary data.</text>
</comment>
<reference evidence="1 2" key="1">
    <citation type="journal article" date="2018" name="Nat. Ecol. Evol.">
        <title>Shark genomes provide insights into elasmobranch evolution and the origin of vertebrates.</title>
        <authorList>
            <person name="Hara Y"/>
            <person name="Yamaguchi K"/>
            <person name="Onimaru K"/>
            <person name="Kadota M"/>
            <person name="Koyanagi M"/>
            <person name="Keeley SD"/>
            <person name="Tatsumi K"/>
            <person name="Tanaka K"/>
            <person name="Motone F"/>
            <person name="Kageyama Y"/>
            <person name="Nozu R"/>
            <person name="Adachi N"/>
            <person name="Nishimura O"/>
            <person name="Nakagawa R"/>
            <person name="Tanegashima C"/>
            <person name="Kiyatake I"/>
            <person name="Matsumoto R"/>
            <person name="Murakumo K"/>
            <person name="Nishida K"/>
            <person name="Terakita A"/>
            <person name="Kuratani S"/>
            <person name="Sato K"/>
            <person name="Hyodo S Kuraku.S."/>
        </authorList>
    </citation>
    <scope>NUCLEOTIDE SEQUENCE [LARGE SCALE GENOMIC DNA]</scope>
</reference>
<proteinExistence type="predicted"/>
<dbReference type="EMBL" id="BEZZ01074904">
    <property type="protein sequence ID" value="GCC42408.1"/>
    <property type="molecule type" value="Genomic_DNA"/>
</dbReference>
<keyword evidence="2" id="KW-1185">Reference proteome</keyword>
<name>A0A401TIF8_CHIPU</name>
<protein>
    <submittedName>
        <fullName evidence="1">Uncharacterized protein</fullName>
    </submittedName>
</protein>
<dbReference type="AlphaFoldDB" id="A0A401TIF8"/>
<organism evidence="1 2">
    <name type="scientific">Chiloscyllium punctatum</name>
    <name type="common">Brownbanded bambooshark</name>
    <name type="synonym">Hemiscyllium punctatum</name>
    <dbReference type="NCBI Taxonomy" id="137246"/>
    <lineage>
        <taxon>Eukaryota</taxon>
        <taxon>Metazoa</taxon>
        <taxon>Chordata</taxon>
        <taxon>Craniata</taxon>
        <taxon>Vertebrata</taxon>
        <taxon>Chondrichthyes</taxon>
        <taxon>Elasmobranchii</taxon>
        <taxon>Galeomorphii</taxon>
        <taxon>Galeoidea</taxon>
        <taxon>Orectolobiformes</taxon>
        <taxon>Hemiscylliidae</taxon>
        <taxon>Chiloscyllium</taxon>
    </lineage>
</organism>